<sequence>MVSRVRIPRTDLEVHPLCLGGNVFGWTADADTSAAVLDAYLDAGGDFVDTADSYTWRVEGNSGGDSERVLGGWMAARGVRDRVVVATKVGSWPERPGLSPANVRAACDDSLRRLGTDHIDLYYAHRDDPDTPLEDALGGFDELVRAGKVRHVGLSNFSAERVTSALTIADRHGLARPVALQPHYNLVERAVYEDELADVAASADLGVMPYFALAKGFLTGKYRPGSPAATAPDTSGPMASARAGGAVEYLDERGVRVLGVLEEVAGAHGVPMASVALAWLAAQPTVTAPIASARTVDQLRTILPMADLELADDEVAALTAASEDTRLDA</sequence>
<dbReference type="InterPro" id="IPR050523">
    <property type="entry name" value="AKR_Detox_Biosynth"/>
</dbReference>
<dbReference type="InterPro" id="IPR036812">
    <property type="entry name" value="NAD(P)_OxRdtase_dom_sf"/>
</dbReference>
<feature type="domain" description="NADP-dependent oxidoreductase" evidence="1">
    <location>
        <begin position="16"/>
        <end position="322"/>
    </location>
</feature>
<protein>
    <submittedName>
        <fullName evidence="2">Aldo/keto reductase</fullName>
    </submittedName>
</protein>
<gene>
    <name evidence="2" type="ORF">PGB27_12955</name>
</gene>
<dbReference type="PANTHER" id="PTHR43364">
    <property type="entry name" value="NADH-SPECIFIC METHYLGLYOXAL REDUCTASE-RELATED"/>
    <property type="match status" value="1"/>
</dbReference>
<dbReference type="InterPro" id="IPR023210">
    <property type="entry name" value="NADP_OxRdtase_dom"/>
</dbReference>
<dbReference type="Pfam" id="PF00248">
    <property type="entry name" value="Aldo_ket_red"/>
    <property type="match status" value="1"/>
</dbReference>
<evidence type="ECO:0000313" key="2">
    <source>
        <dbReference type="EMBL" id="MDD7966249.1"/>
    </source>
</evidence>
<dbReference type="EMBL" id="JAQZAO010000005">
    <property type="protein sequence ID" value="MDD7966249.1"/>
    <property type="molecule type" value="Genomic_DNA"/>
</dbReference>
<dbReference type="Proteomes" id="UP001300763">
    <property type="component" value="Unassembled WGS sequence"/>
</dbReference>
<accession>A0ABT5SU03</accession>
<dbReference type="InterPro" id="IPR018170">
    <property type="entry name" value="Aldo/ket_reductase_CS"/>
</dbReference>
<dbReference type="InterPro" id="IPR020471">
    <property type="entry name" value="AKR"/>
</dbReference>
<organism evidence="2 3">
    <name type="scientific">Actinomycetospora lemnae</name>
    <dbReference type="NCBI Taxonomy" id="3019891"/>
    <lineage>
        <taxon>Bacteria</taxon>
        <taxon>Bacillati</taxon>
        <taxon>Actinomycetota</taxon>
        <taxon>Actinomycetes</taxon>
        <taxon>Pseudonocardiales</taxon>
        <taxon>Pseudonocardiaceae</taxon>
        <taxon>Actinomycetospora</taxon>
    </lineage>
</organism>
<dbReference type="CDD" id="cd19081">
    <property type="entry name" value="AKR_AKR9C1"/>
    <property type="match status" value="1"/>
</dbReference>
<dbReference type="PANTHER" id="PTHR43364:SF6">
    <property type="entry name" value="OXIDOREDUCTASE-RELATED"/>
    <property type="match status" value="1"/>
</dbReference>
<evidence type="ECO:0000259" key="1">
    <source>
        <dbReference type="Pfam" id="PF00248"/>
    </source>
</evidence>
<proteinExistence type="predicted"/>
<dbReference type="PRINTS" id="PR00069">
    <property type="entry name" value="ALDKETRDTASE"/>
</dbReference>
<dbReference type="PROSITE" id="PS00062">
    <property type="entry name" value="ALDOKETO_REDUCTASE_2"/>
    <property type="match status" value="1"/>
</dbReference>
<reference evidence="2 3" key="1">
    <citation type="submission" date="2023-02" db="EMBL/GenBank/DDBJ databases">
        <title>Genome sequencing required for Actinomycetospora new species description.</title>
        <authorList>
            <person name="Saimee Y."/>
            <person name="Duangmal K."/>
        </authorList>
    </citation>
    <scope>NUCLEOTIDE SEQUENCE [LARGE SCALE GENOMIC DNA]</scope>
    <source>
        <strain evidence="2 3">DW7H6</strain>
    </source>
</reference>
<evidence type="ECO:0000313" key="3">
    <source>
        <dbReference type="Proteomes" id="UP001300763"/>
    </source>
</evidence>
<dbReference type="RefSeq" id="WP_274200776.1">
    <property type="nucleotide sequence ID" value="NZ_JAQZAO010000005.1"/>
</dbReference>
<dbReference type="Gene3D" id="3.20.20.100">
    <property type="entry name" value="NADP-dependent oxidoreductase domain"/>
    <property type="match status" value="1"/>
</dbReference>
<dbReference type="SUPFAM" id="SSF51430">
    <property type="entry name" value="NAD(P)-linked oxidoreductase"/>
    <property type="match status" value="1"/>
</dbReference>
<keyword evidence="3" id="KW-1185">Reference proteome</keyword>
<name>A0ABT5SU03_9PSEU</name>
<comment type="caution">
    <text evidence="2">The sequence shown here is derived from an EMBL/GenBank/DDBJ whole genome shotgun (WGS) entry which is preliminary data.</text>
</comment>